<dbReference type="RefSeq" id="WP_062622769.1">
    <property type="nucleotide sequence ID" value="NZ_JRWG01000008.1"/>
</dbReference>
<gene>
    <name evidence="3" type="ORF">LS48_12060</name>
</gene>
<name>A0A137RFN8_9FLAO</name>
<dbReference type="AlphaFoldDB" id="A0A137RFN8"/>
<dbReference type="OrthoDB" id="1398489at2"/>
<keyword evidence="1" id="KW-1133">Transmembrane helix</keyword>
<accession>A0A137RFN8</accession>
<feature type="transmembrane region" description="Helical" evidence="1">
    <location>
        <begin position="83"/>
        <end position="103"/>
    </location>
</feature>
<feature type="transmembrane region" description="Helical" evidence="1">
    <location>
        <begin position="132"/>
        <end position="151"/>
    </location>
</feature>
<reference evidence="4" key="1">
    <citation type="submission" date="2014-10" db="EMBL/GenBank/DDBJ databases">
        <title>Genome sequencing of Vitellibacter sp. D-24.</title>
        <authorList>
            <person name="Thevarajoo S."/>
            <person name="Selvaratnam C."/>
            <person name="Goh K.M."/>
            <person name="Chong C.S."/>
        </authorList>
    </citation>
    <scope>NUCLEOTIDE SEQUENCE [LARGE SCALE GENOMIC DNA]</scope>
    <source>
        <strain evidence="4">D-24</strain>
    </source>
</reference>
<dbReference type="Gene3D" id="3.40.720.10">
    <property type="entry name" value="Alkaline Phosphatase, subunit A"/>
    <property type="match status" value="1"/>
</dbReference>
<dbReference type="PATRIC" id="fig|1548749.3.peg.2527"/>
<evidence type="ECO:0000259" key="2">
    <source>
        <dbReference type="Pfam" id="PF00884"/>
    </source>
</evidence>
<evidence type="ECO:0000256" key="1">
    <source>
        <dbReference type="SAM" id="Phobius"/>
    </source>
</evidence>
<dbReference type="EMBL" id="JRWG01000008">
    <property type="protein sequence ID" value="KXN98292.1"/>
    <property type="molecule type" value="Genomic_DNA"/>
</dbReference>
<comment type="caution">
    <text evidence="3">The sequence shown here is derived from an EMBL/GenBank/DDBJ whole genome shotgun (WGS) entry which is preliminary data.</text>
</comment>
<feature type="transmembrane region" description="Helical" evidence="1">
    <location>
        <begin position="21"/>
        <end position="38"/>
    </location>
</feature>
<evidence type="ECO:0000313" key="4">
    <source>
        <dbReference type="Proteomes" id="UP000070138"/>
    </source>
</evidence>
<protein>
    <recommendedName>
        <fullName evidence="2">Sulfatase N-terminal domain-containing protein</fullName>
    </recommendedName>
</protein>
<feature type="domain" description="Sulfatase N-terminal" evidence="2">
    <location>
        <begin position="221"/>
        <end position="453"/>
    </location>
</feature>
<sequence>MESKQSKNGFKYFFGATSENPLLIALGVGLYPLVFYYSRNFGMINSWEQFGYFLLLFLVLPILFFSFLKWFSNLSFNSKWGKYLLPFFSVFLFLFYIKIILYADVQRKIILGIFIISALIAFFLYKHFKKWIVLQLILAVIGFIGLVPMLIKYLNYSSDWMQQPDNIEEIVFQKKPNIYYIQPDGYPSFSELKSDYYKVDNSSFDAFLAEKGFKNYPDFRSNYITTITSNSATFMMKHHYYNNGRDYSEMLNARKNIMSKNPVLSIFKNNGYKTHFISEHPYLMVNRPKIGFDYTNFSYSEIPYITTGFNVKREVFPDLEKTIASKNDGGNFFFIEIFEPGHISTTKEASKGKVAEREQWLEKLEIANVKIEKMVNLISEKDPEALIMIMADHGGFVGLDYTRQVYTKTSNPEIIYTTFGAMLAIKWPNGEAPEMDSKLKSCVNVFRVLFSYLGNDQKYLQHLEKDGSYLIIKEGAEPGVYEYIDDSGNIVFKKV</sequence>
<reference evidence="3 4" key="2">
    <citation type="journal article" date="2016" name="Int. J. Syst. Evol. Microbiol.">
        <title>Vitellibacter aquimaris sp. nov., a marine bacterium isolated from seawater.</title>
        <authorList>
            <person name="Thevarajoo S."/>
            <person name="Selvaratnam C."/>
            <person name="Goh K.M."/>
            <person name="Hong K.W."/>
            <person name="Chan X.Y."/>
            <person name="Chan K.G."/>
            <person name="Chong C.S."/>
        </authorList>
    </citation>
    <scope>NUCLEOTIDE SEQUENCE [LARGE SCALE GENOMIC DNA]</scope>
    <source>
        <strain evidence="3 4">D-24</strain>
    </source>
</reference>
<keyword evidence="1" id="KW-0472">Membrane</keyword>
<dbReference type="SUPFAM" id="SSF53649">
    <property type="entry name" value="Alkaline phosphatase-like"/>
    <property type="match status" value="1"/>
</dbReference>
<keyword evidence="1" id="KW-0812">Transmembrane</keyword>
<dbReference type="Pfam" id="PF00884">
    <property type="entry name" value="Sulfatase"/>
    <property type="match status" value="1"/>
</dbReference>
<dbReference type="STRING" id="1548749.LS48_12060"/>
<dbReference type="InterPro" id="IPR000917">
    <property type="entry name" value="Sulfatase_N"/>
</dbReference>
<feature type="transmembrane region" description="Helical" evidence="1">
    <location>
        <begin position="50"/>
        <end position="71"/>
    </location>
</feature>
<feature type="transmembrane region" description="Helical" evidence="1">
    <location>
        <begin position="109"/>
        <end position="125"/>
    </location>
</feature>
<evidence type="ECO:0000313" key="3">
    <source>
        <dbReference type="EMBL" id="KXN98292.1"/>
    </source>
</evidence>
<dbReference type="Proteomes" id="UP000070138">
    <property type="component" value="Unassembled WGS sequence"/>
</dbReference>
<proteinExistence type="predicted"/>
<keyword evidence="4" id="KW-1185">Reference proteome</keyword>
<dbReference type="InterPro" id="IPR017850">
    <property type="entry name" value="Alkaline_phosphatase_core_sf"/>
</dbReference>
<organism evidence="3 4">
    <name type="scientific">Aequorivita aquimaris</name>
    <dbReference type="NCBI Taxonomy" id="1548749"/>
    <lineage>
        <taxon>Bacteria</taxon>
        <taxon>Pseudomonadati</taxon>
        <taxon>Bacteroidota</taxon>
        <taxon>Flavobacteriia</taxon>
        <taxon>Flavobacteriales</taxon>
        <taxon>Flavobacteriaceae</taxon>
        <taxon>Aequorivita</taxon>
    </lineage>
</organism>